<comment type="caution">
    <text evidence="2">The sequence shown here is derived from an EMBL/GenBank/DDBJ whole genome shotgun (WGS) entry which is preliminary data.</text>
</comment>
<dbReference type="Proteomes" id="UP000281112">
    <property type="component" value="Unassembled WGS sequence"/>
</dbReference>
<gene>
    <name evidence="2" type="ORF">EES38_03405</name>
</gene>
<protein>
    <submittedName>
        <fullName evidence="2">Uncharacterized protein</fullName>
    </submittedName>
</protein>
<dbReference type="OrthoDB" id="9964783at2"/>
<dbReference type="AlphaFoldDB" id="A0A3N9TML0"/>
<keyword evidence="1" id="KW-0812">Transmembrane</keyword>
<name>A0A3N9TML0_9VIBR</name>
<dbReference type="EMBL" id="RJVQ01000001">
    <property type="protein sequence ID" value="RQW65093.1"/>
    <property type="molecule type" value="Genomic_DNA"/>
</dbReference>
<proteinExistence type="predicted"/>
<evidence type="ECO:0000313" key="2">
    <source>
        <dbReference type="EMBL" id="RQW65093.1"/>
    </source>
</evidence>
<feature type="transmembrane region" description="Helical" evidence="1">
    <location>
        <begin position="38"/>
        <end position="60"/>
    </location>
</feature>
<accession>A0A3N9TML0</accession>
<keyword evidence="1" id="KW-1133">Transmembrane helix</keyword>
<organism evidence="2 3">
    <name type="scientific">Vibrio viridaestus</name>
    <dbReference type="NCBI Taxonomy" id="2487322"/>
    <lineage>
        <taxon>Bacteria</taxon>
        <taxon>Pseudomonadati</taxon>
        <taxon>Pseudomonadota</taxon>
        <taxon>Gammaproteobacteria</taxon>
        <taxon>Vibrionales</taxon>
        <taxon>Vibrionaceae</taxon>
        <taxon>Vibrio</taxon>
    </lineage>
</organism>
<dbReference type="RefSeq" id="WP_124935747.1">
    <property type="nucleotide sequence ID" value="NZ_RJVQ01000001.1"/>
</dbReference>
<evidence type="ECO:0000256" key="1">
    <source>
        <dbReference type="SAM" id="Phobius"/>
    </source>
</evidence>
<feature type="transmembrane region" description="Helical" evidence="1">
    <location>
        <begin position="7"/>
        <end position="26"/>
    </location>
</feature>
<evidence type="ECO:0000313" key="3">
    <source>
        <dbReference type="Proteomes" id="UP000281112"/>
    </source>
</evidence>
<feature type="transmembrane region" description="Helical" evidence="1">
    <location>
        <begin position="72"/>
        <end position="96"/>
    </location>
</feature>
<keyword evidence="1" id="KW-0472">Membrane</keyword>
<reference evidence="2 3" key="1">
    <citation type="submission" date="2018-11" db="EMBL/GenBank/DDBJ databases">
        <title>Vibrio LJC006 sp. nov., isolated from seawater during the bloom of the enteromorpha.</title>
        <authorList>
            <person name="Liang J."/>
        </authorList>
    </citation>
    <scope>NUCLEOTIDE SEQUENCE [LARGE SCALE GENOMIC DNA]</scope>
    <source>
        <strain evidence="2 3">LJC006</strain>
    </source>
</reference>
<sequence length="108" mass="11044">MNTVAKILIGIVATLQAGLGILSLFLTGTFASFFGPELASLISVLPLILLVCAALGFWAISKNSRPGQFAFAILLLAGWPAGTVIGIVTILCLLIGGNDTTPTSTAVN</sequence>
<keyword evidence="3" id="KW-1185">Reference proteome</keyword>